<dbReference type="SUPFAM" id="SSF51445">
    <property type="entry name" value="(Trans)glycosidases"/>
    <property type="match status" value="1"/>
</dbReference>
<comment type="caution">
    <text evidence="12">The sequence shown here is derived from an EMBL/GenBank/DDBJ whole genome shotgun (WGS) entry which is preliminary data.</text>
</comment>
<dbReference type="Proteomes" id="UP000593564">
    <property type="component" value="Unassembled WGS sequence"/>
</dbReference>
<evidence type="ECO:0000313" key="13">
    <source>
        <dbReference type="Proteomes" id="UP000593564"/>
    </source>
</evidence>
<evidence type="ECO:0000256" key="11">
    <source>
        <dbReference type="SAM" id="SignalP"/>
    </source>
</evidence>
<evidence type="ECO:0000256" key="4">
    <source>
        <dbReference type="ARBA" id="ARBA00022729"/>
    </source>
</evidence>
<dbReference type="AlphaFoldDB" id="A0A7J7HXV7"/>
<dbReference type="GO" id="GO:0004566">
    <property type="term" value="F:beta-glucuronidase activity"/>
    <property type="evidence" value="ECO:0007669"/>
    <property type="project" value="TreeGrafter"/>
</dbReference>
<reference evidence="12 13" key="2">
    <citation type="submission" date="2020-07" db="EMBL/GenBank/DDBJ databases">
        <title>Genome assembly of wild tea tree DASZ reveals pedigree and selection history of tea varieties.</title>
        <authorList>
            <person name="Zhang W."/>
        </authorList>
    </citation>
    <scope>NUCLEOTIDE SEQUENCE [LARGE SCALE GENOMIC DNA]</scope>
    <source>
        <strain evidence="13">cv. G240</strain>
        <tissue evidence="12">Leaf</tissue>
    </source>
</reference>
<reference evidence="13" key="1">
    <citation type="journal article" date="2020" name="Nat. Commun.">
        <title>Genome assembly of wild tea tree DASZ reveals pedigree and selection history of tea varieties.</title>
        <authorList>
            <person name="Zhang W."/>
            <person name="Zhang Y."/>
            <person name="Qiu H."/>
            <person name="Guo Y."/>
            <person name="Wan H."/>
            <person name="Zhang X."/>
            <person name="Scossa F."/>
            <person name="Alseekh S."/>
            <person name="Zhang Q."/>
            <person name="Wang P."/>
            <person name="Xu L."/>
            <person name="Schmidt M.H."/>
            <person name="Jia X."/>
            <person name="Li D."/>
            <person name="Zhu A."/>
            <person name="Guo F."/>
            <person name="Chen W."/>
            <person name="Ni D."/>
            <person name="Usadel B."/>
            <person name="Fernie A.R."/>
            <person name="Wen W."/>
        </authorList>
    </citation>
    <scope>NUCLEOTIDE SEQUENCE [LARGE SCALE GENOMIC DNA]</scope>
    <source>
        <strain evidence="13">cv. G240</strain>
    </source>
</reference>
<keyword evidence="5" id="KW-0378">Hydrolase</keyword>
<comment type="function">
    <text evidence="10">Endoglycosidase which is a cell surface and extracellular matrix-degrading enzyme. Cleaves heparan sulfate proteoglycans (HSPGs) into heparan sulfate side chains and core proteoglycans.</text>
</comment>
<organism evidence="12 13">
    <name type="scientific">Camellia sinensis</name>
    <name type="common">Tea plant</name>
    <name type="synonym">Thea sinensis</name>
    <dbReference type="NCBI Taxonomy" id="4442"/>
    <lineage>
        <taxon>Eukaryota</taxon>
        <taxon>Viridiplantae</taxon>
        <taxon>Streptophyta</taxon>
        <taxon>Embryophyta</taxon>
        <taxon>Tracheophyta</taxon>
        <taxon>Spermatophyta</taxon>
        <taxon>Magnoliopsida</taxon>
        <taxon>eudicotyledons</taxon>
        <taxon>Gunneridae</taxon>
        <taxon>Pentapetalae</taxon>
        <taxon>asterids</taxon>
        <taxon>Ericales</taxon>
        <taxon>Theaceae</taxon>
        <taxon>Camellia</taxon>
    </lineage>
</organism>
<feature type="signal peptide" evidence="11">
    <location>
        <begin position="1"/>
        <end position="19"/>
    </location>
</feature>
<evidence type="ECO:0000256" key="5">
    <source>
        <dbReference type="ARBA" id="ARBA00022801"/>
    </source>
</evidence>
<evidence type="ECO:0000256" key="6">
    <source>
        <dbReference type="ARBA" id="ARBA00023136"/>
    </source>
</evidence>
<proteinExistence type="inferred from homology"/>
<keyword evidence="7" id="KW-0325">Glycoprotein</keyword>
<dbReference type="PANTHER" id="PTHR14363">
    <property type="entry name" value="HEPARANASE-RELATED"/>
    <property type="match status" value="1"/>
</dbReference>
<evidence type="ECO:0000313" key="12">
    <source>
        <dbReference type="EMBL" id="KAF5957673.1"/>
    </source>
</evidence>
<keyword evidence="13" id="KW-1185">Reference proteome</keyword>
<gene>
    <name evidence="12" type="ORF">HYC85_004898</name>
</gene>
<comment type="similarity">
    <text evidence="2">Belongs to the glycosyl hydrolase 79 family.</text>
</comment>
<dbReference type="GO" id="GO:0005765">
    <property type="term" value="C:lysosomal membrane"/>
    <property type="evidence" value="ECO:0007669"/>
    <property type="project" value="UniProtKB-SubCell"/>
</dbReference>
<sequence>MAFRLSFFLFLASLSAICAQEAEDATIVVNGTKAIANTDTNYICATIDWWPPDKCNYNQCPWGSSSIINLDLSHPFLAKAIQAFKRMRIRVGGSLQDEVLYDVGNLKSRCNSFTKAGEVFGFSKGCLHMDRWDQVNYFFNKTGVLVTFGLNALYGRQEITNKVWGGDWDSSNANDFINYTISKGHRIDSWEFGNELSGKGIGASVDAAQYAADLIKLKTIINKLYKNFRPKPLLVAPGGFYDKEWYNKLLQDSGSLVINAMTHHIYNLGAGVDHDLVSKILDPNHLSKISQTFRNLNQTIQTYGPWASAWVGESGGAYNSGARNISDTFVNSFWYLDQLGMAATYDTRSGIALLLINLGNQTDYNIMVQNSINIDLRVKDKTDENRKSFTHVLKRAVSWVGSKASDGTSFREEYHLTPENGDLQSKTMLLNGNPLQAY</sequence>
<evidence type="ECO:0000256" key="3">
    <source>
        <dbReference type="ARBA" id="ARBA00022525"/>
    </source>
</evidence>
<keyword evidence="3" id="KW-0964">Secreted</keyword>
<evidence type="ECO:0000256" key="9">
    <source>
        <dbReference type="ARBA" id="ARBA00023765"/>
    </source>
</evidence>
<dbReference type="Gene3D" id="3.20.20.80">
    <property type="entry name" value="Glycosidases"/>
    <property type="match status" value="1"/>
</dbReference>
<dbReference type="PANTHER" id="PTHR14363:SF21">
    <property type="entry name" value="HEPARANASE-LIKE PROTEIN 1"/>
    <property type="match status" value="1"/>
</dbReference>
<protein>
    <submittedName>
        <fullName evidence="12">Uncharacterized protein</fullName>
    </submittedName>
</protein>
<evidence type="ECO:0000256" key="10">
    <source>
        <dbReference type="ARBA" id="ARBA00055929"/>
    </source>
</evidence>
<comment type="subcellular location">
    <subcellularLocation>
        <location evidence="9">Lysosome membrane</location>
        <topology evidence="9">Peripheral membrane protein</topology>
    </subcellularLocation>
    <subcellularLocation>
        <location evidence="1">Secreted</location>
    </subcellularLocation>
</comment>
<accession>A0A7J7HXV7</accession>
<dbReference type="InterPro" id="IPR017853">
    <property type="entry name" value="GH"/>
</dbReference>
<keyword evidence="8" id="KW-0458">Lysosome</keyword>
<evidence type="ECO:0000256" key="2">
    <source>
        <dbReference type="ARBA" id="ARBA00009800"/>
    </source>
</evidence>
<dbReference type="InterPro" id="IPR005199">
    <property type="entry name" value="Glyco_hydro_79"/>
</dbReference>
<dbReference type="FunFam" id="3.20.20.80:FF:000023">
    <property type="entry name" value="heparanase-like protein 3"/>
    <property type="match status" value="1"/>
</dbReference>
<dbReference type="GO" id="GO:0005576">
    <property type="term" value="C:extracellular region"/>
    <property type="evidence" value="ECO:0007669"/>
    <property type="project" value="UniProtKB-SubCell"/>
</dbReference>
<feature type="chain" id="PRO_5029483687" evidence="11">
    <location>
        <begin position="20"/>
        <end position="438"/>
    </location>
</feature>
<dbReference type="Pfam" id="PF03662">
    <property type="entry name" value="Glyco_hydro_79n"/>
    <property type="match status" value="1"/>
</dbReference>
<evidence type="ECO:0000256" key="1">
    <source>
        <dbReference type="ARBA" id="ARBA00004613"/>
    </source>
</evidence>
<evidence type="ECO:0000256" key="8">
    <source>
        <dbReference type="ARBA" id="ARBA00023228"/>
    </source>
</evidence>
<name>A0A7J7HXV7_CAMSI</name>
<keyword evidence="4 11" id="KW-0732">Signal</keyword>
<dbReference type="GO" id="GO:0009505">
    <property type="term" value="C:plant-type cell wall"/>
    <property type="evidence" value="ECO:0007669"/>
    <property type="project" value="TreeGrafter"/>
</dbReference>
<evidence type="ECO:0000256" key="7">
    <source>
        <dbReference type="ARBA" id="ARBA00023180"/>
    </source>
</evidence>
<keyword evidence="6" id="KW-0472">Membrane</keyword>
<dbReference type="EMBL" id="JACBKZ010000002">
    <property type="protein sequence ID" value="KAF5957673.1"/>
    <property type="molecule type" value="Genomic_DNA"/>
</dbReference>